<dbReference type="SUPFAM" id="SSF56801">
    <property type="entry name" value="Acetyl-CoA synthetase-like"/>
    <property type="match status" value="1"/>
</dbReference>
<dbReference type="InterPro" id="IPR009081">
    <property type="entry name" value="PP-bd_ACP"/>
</dbReference>
<dbReference type="SUPFAM" id="SSF69593">
    <property type="entry name" value="Glycerol-3-phosphate (1)-acyltransferase"/>
    <property type="match status" value="1"/>
</dbReference>
<organism evidence="6 7">
    <name type="scientific">Saccharopolyspora elongata</name>
    <dbReference type="NCBI Taxonomy" id="2530387"/>
    <lineage>
        <taxon>Bacteria</taxon>
        <taxon>Bacillati</taxon>
        <taxon>Actinomycetota</taxon>
        <taxon>Actinomycetes</taxon>
        <taxon>Pseudonocardiales</taxon>
        <taxon>Pseudonocardiaceae</taxon>
        <taxon>Saccharopolyspora</taxon>
    </lineage>
</organism>
<dbReference type="EMBL" id="SMKW01000066">
    <property type="protein sequence ID" value="TDD40875.1"/>
    <property type="molecule type" value="Genomic_DNA"/>
</dbReference>
<dbReference type="Pfam" id="PF00501">
    <property type="entry name" value="AMP-binding"/>
    <property type="match status" value="1"/>
</dbReference>
<keyword evidence="4" id="KW-0443">Lipid metabolism</keyword>
<keyword evidence="7" id="KW-1185">Reference proteome</keyword>
<gene>
    <name evidence="6" type="ORF">E1288_34605</name>
</gene>
<dbReference type="Gene3D" id="1.10.1200.10">
    <property type="entry name" value="ACP-like"/>
    <property type="match status" value="1"/>
</dbReference>
<dbReference type="CDD" id="cd07989">
    <property type="entry name" value="LPLAT_AGPAT-like"/>
    <property type="match status" value="1"/>
</dbReference>
<feature type="domain" description="Carrier" evidence="5">
    <location>
        <begin position="13"/>
        <end position="89"/>
    </location>
</feature>
<dbReference type="Gene3D" id="3.40.50.12780">
    <property type="entry name" value="N-terminal domain of ligase-like"/>
    <property type="match status" value="1"/>
</dbReference>
<dbReference type="SMART" id="SM00563">
    <property type="entry name" value="PlsC"/>
    <property type="match status" value="1"/>
</dbReference>
<proteinExistence type="inferred from homology"/>
<dbReference type="Pfam" id="PF01553">
    <property type="entry name" value="Acyltransferase"/>
    <property type="match status" value="1"/>
</dbReference>
<dbReference type="Pfam" id="PF00550">
    <property type="entry name" value="PP-binding"/>
    <property type="match status" value="1"/>
</dbReference>
<keyword evidence="3" id="KW-0276">Fatty acid metabolism</keyword>
<dbReference type="PROSITE" id="PS00455">
    <property type="entry name" value="AMP_BINDING"/>
    <property type="match status" value="1"/>
</dbReference>
<dbReference type="Proteomes" id="UP000294947">
    <property type="component" value="Unassembled WGS sequence"/>
</dbReference>
<comment type="caution">
    <text evidence="6">The sequence shown here is derived from an EMBL/GenBank/DDBJ whole genome shotgun (WGS) entry which is preliminary data.</text>
</comment>
<dbReference type="GO" id="GO:0005886">
    <property type="term" value="C:plasma membrane"/>
    <property type="evidence" value="ECO:0007669"/>
    <property type="project" value="TreeGrafter"/>
</dbReference>
<name>A0A4R4Y8W3_9PSEU</name>
<keyword evidence="2" id="KW-0436">Ligase</keyword>
<dbReference type="OrthoDB" id="3671040at2"/>
<evidence type="ECO:0000313" key="7">
    <source>
        <dbReference type="Proteomes" id="UP000294947"/>
    </source>
</evidence>
<protein>
    <submittedName>
        <fullName evidence="6">Acyl-phosphate glycerol 3-phosphate acyltransferase</fullName>
    </submittedName>
</protein>
<sequence length="930" mass="99880">MQPNREYRPNDVALLLTVVRELVAERRCADAAAAAALDSGFERDLGLDSLALAELLPRVEEAFGVSLQAGTLGTIETPRDLLAAIRSAPCTGAHRLFEGRYAVPPHAERIPDTIATLTEALAWHARVHPDRQHVRILHDEAQEVVSYRDLQRSAARVAAGLLARDLRLGDAVALMLPTGRDYFAGFTGVLLAGGVPVPIYPPTRPSQLADHLRRQVGILNNARARLLVTDPGAARLGRLVQGQVASMRHVLTPAELTDCGEVGAVGRDATDVALLQYTSGSTGNPKGVVLTHANLLSNIRAMAQVAHVSTADVFISWLPLYHDMGLIGAWLSSLYFGLPLVVMPPSTFLARPARWLQAIHTHRGTLSAGPNFAYELCLRKIGAPEIEGLDLSSWRVAFNGAEPVHADTLTRFAERFRPYGFDPRALTPVYGLAESCVGLTFPPMGRGPVVDRVIREEFVRSGRALRAAAGDPDPLRFVSCGVPLPGHEIRVADTAGNALGDRREGRIEFRGSSVTTGYFRNPRATQALVRRGWLDTGDLGYLDAGELYVTGRAKDLIIRAGRNLHPEELEAAVGDLPGIRKGCVAVFASTGRRTGDTEQLVVLAETRQIDTAALAALHDRIGTITIDLLGAAPDDVVLAPPGAIPKTSSGKIRRAASRESYERGMTGERYRPLWLRAGFAATAAGSYLRWIGRLVGGMVFDAWCWCLLVGVGVPTVLAAALLPSRAPAVARRAARSLALLTGTRLIVANAEQLSRTPACVVVVNHPSYLDGIALMAALPGQYTFVAGEVLATKPVLGFLLRRVGTVFVQRADREQGVADTRRLTVAARAGRRLVLFPEGGLSPLPGLRPFHMGAFVIAAGAGRPVVPVAIHGTRSILQPGSHRFVHCGVVHVTVGEPIHPAGVDWDAAVELEHRARNVISEHCGEPDRVR</sequence>
<evidence type="ECO:0000256" key="2">
    <source>
        <dbReference type="ARBA" id="ARBA00022598"/>
    </source>
</evidence>
<evidence type="ECO:0000313" key="6">
    <source>
        <dbReference type="EMBL" id="TDD40875.1"/>
    </source>
</evidence>
<dbReference type="InterPro" id="IPR042099">
    <property type="entry name" value="ANL_N_sf"/>
</dbReference>
<dbReference type="InterPro" id="IPR020845">
    <property type="entry name" value="AMP-binding_CS"/>
</dbReference>
<dbReference type="AlphaFoldDB" id="A0A4R4Y8W3"/>
<dbReference type="SUPFAM" id="SSF47336">
    <property type="entry name" value="ACP-like"/>
    <property type="match status" value="1"/>
</dbReference>
<dbReference type="CDD" id="cd05931">
    <property type="entry name" value="FAAL"/>
    <property type="match status" value="1"/>
</dbReference>
<dbReference type="InterPro" id="IPR045851">
    <property type="entry name" value="AMP-bd_C_sf"/>
</dbReference>
<evidence type="ECO:0000259" key="5">
    <source>
        <dbReference type="PROSITE" id="PS50075"/>
    </source>
</evidence>
<comment type="similarity">
    <text evidence="1">Belongs to the ATP-dependent AMP-binding enzyme family.</text>
</comment>
<dbReference type="GO" id="GO:0071766">
    <property type="term" value="P:Actinobacterium-type cell wall biogenesis"/>
    <property type="evidence" value="ECO:0007669"/>
    <property type="project" value="UniProtKB-ARBA"/>
</dbReference>
<dbReference type="GO" id="GO:0016874">
    <property type="term" value="F:ligase activity"/>
    <property type="evidence" value="ECO:0007669"/>
    <property type="project" value="UniProtKB-KW"/>
</dbReference>
<evidence type="ECO:0000256" key="3">
    <source>
        <dbReference type="ARBA" id="ARBA00022832"/>
    </source>
</evidence>
<dbReference type="GO" id="GO:0006633">
    <property type="term" value="P:fatty acid biosynthetic process"/>
    <property type="evidence" value="ECO:0007669"/>
    <property type="project" value="TreeGrafter"/>
</dbReference>
<dbReference type="PROSITE" id="PS50075">
    <property type="entry name" value="CARRIER"/>
    <property type="match status" value="1"/>
</dbReference>
<keyword evidence="6" id="KW-0808">Transferase</keyword>
<accession>A0A4R4Y8W3</accession>
<evidence type="ECO:0000256" key="1">
    <source>
        <dbReference type="ARBA" id="ARBA00006432"/>
    </source>
</evidence>
<reference evidence="6 7" key="1">
    <citation type="submission" date="2019-03" db="EMBL/GenBank/DDBJ databases">
        <title>Draft genome sequences of novel Actinobacteria.</title>
        <authorList>
            <person name="Sahin N."/>
            <person name="Ay H."/>
            <person name="Saygin H."/>
        </authorList>
    </citation>
    <scope>NUCLEOTIDE SEQUENCE [LARGE SCALE GENOMIC DNA]</scope>
    <source>
        <strain evidence="6 7">7K502</strain>
    </source>
</reference>
<keyword evidence="6" id="KW-0012">Acyltransferase</keyword>
<dbReference type="PANTHER" id="PTHR22754:SF32">
    <property type="entry name" value="DISCO-INTERACTING PROTEIN 2"/>
    <property type="match status" value="1"/>
</dbReference>
<dbReference type="PANTHER" id="PTHR22754">
    <property type="entry name" value="DISCO-INTERACTING PROTEIN 2 DIP2 -RELATED"/>
    <property type="match status" value="1"/>
</dbReference>
<dbReference type="GO" id="GO:0016746">
    <property type="term" value="F:acyltransferase activity"/>
    <property type="evidence" value="ECO:0007669"/>
    <property type="project" value="UniProtKB-KW"/>
</dbReference>
<dbReference type="InterPro" id="IPR000873">
    <property type="entry name" value="AMP-dep_synth/lig_dom"/>
</dbReference>
<dbReference type="InterPro" id="IPR036736">
    <property type="entry name" value="ACP-like_sf"/>
</dbReference>
<evidence type="ECO:0000256" key="4">
    <source>
        <dbReference type="ARBA" id="ARBA00023098"/>
    </source>
</evidence>
<dbReference type="InterPro" id="IPR040097">
    <property type="entry name" value="FAAL/FAAC"/>
</dbReference>
<dbReference type="GO" id="GO:0070566">
    <property type="term" value="F:adenylyltransferase activity"/>
    <property type="evidence" value="ECO:0007669"/>
    <property type="project" value="TreeGrafter"/>
</dbReference>
<dbReference type="InterPro" id="IPR002123">
    <property type="entry name" value="Plipid/glycerol_acylTrfase"/>
</dbReference>
<dbReference type="FunFam" id="3.40.50.12780:FF:000013">
    <property type="entry name" value="Long-chain-fatty-acid--AMP ligase FadD32"/>
    <property type="match status" value="1"/>
</dbReference>
<dbReference type="Gene3D" id="3.30.300.30">
    <property type="match status" value="1"/>
</dbReference>